<dbReference type="EMBL" id="MIGC01005617">
    <property type="protein sequence ID" value="PHJ16751.1"/>
    <property type="molecule type" value="Genomic_DNA"/>
</dbReference>
<dbReference type="PANTHER" id="PTHR36812">
    <property type="entry name" value="NEUROFILAMENT TRIPLET M PROTEIN-LIKE PROTEIN"/>
    <property type="match status" value="1"/>
</dbReference>
<dbReference type="VEuPathDB" id="ToxoDB:CSUI_009432"/>
<protein>
    <submittedName>
        <fullName evidence="3">Glycosyltransferase family protein</fullName>
    </submittedName>
</protein>
<keyword evidence="4" id="KW-1185">Reference proteome</keyword>
<feature type="region of interest" description="Disordered" evidence="1">
    <location>
        <begin position="1107"/>
        <end position="1153"/>
    </location>
</feature>
<keyword evidence="2" id="KW-0472">Membrane</keyword>
<feature type="region of interest" description="Disordered" evidence="1">
    <location>
        <begin position="285"/>
        <end position="308"/>
    </location>
</feature>
<comment type="caution">
    <text evidence="3">The sequence shown here is derived from an EMBL/GenBank/DDBJ whole genome shotgun (WGS) entry which is preliminary data.</text>
</comment>
<feature type="region of interest" description="Disordered" evidence="1">
    <location>
        <begin position="1216"/>
        <end position="1235"/>
    </location>
</feature>
<feature type="compositionally biased region" description="Basic and acidic residues" evidence="1">
    <location>
        <begin position="1109"/>
        <end position="1151"/>
    </location>
</feature>
<feature type="compositionally biased region" description="Basic and acidic residues" evidence="1">
    <location>
        <begin position="48"/>
        <end position="57"/>
    </location>
</feature>
<dbReference type="OrthoDB" id="409543at2759"/>
<feature type="compositionally biased region" description="Basic and acidic residues" evidence="1">
    <location>
        <begin position="70"/>
        <end position="80"/>
    </location>
</feature>
<feature type="compositionally biased region" description="Basic residues" evidence="1">
    <location>
        <begin position="462"/>
        <end position="479"/>
    </location>
</feature>
<dbReference type="PANTHER" id="PTHR36812:SF9">
    <property type="entry name" value="MYB-LIKE PROTEIN X ISOFORM X1"/>
    <property type="match status" value="1"/>
</dbReference>
<evidence type="ECO:0000256" key="2">
    <source>
        <dbReference type="SAM" id="Phobius"/>
    </source>
</evidence>
<accession>A0A2C6JHG2</accession>
<sequence>MKQLTSSSLPFHRRLLFHPREKEEEDEAISRSLSSREEKQRLLISNSRRRDDEKEKEKEEEEAFLLHSSDSIEKQKQAEGRRRRRRKEEDTDEEEEERRKSEEQLLSERTRRRRGEEEEEEGRRVASLERRRTTREREEEKGLLDDENREEVESFLSTFQRRLPCKKTSMFSSCEAYDLTRKKKNDASFSSFSSFFYPSEKERRSFYVGDLQLLRRRKDSIKEKYVSLLCVGCLSFVFLFSLFSFFILQSVSSSFFSLSSSSMTSPTLEELVESLSKDNLQSDLLSSSLSSPSSFSLGGDGQGGEEKAQSSLSLDGSVKIRGRNLSFSPSFKEVWKTFLHSGDLDTGRTVSRFSQIASMSLLLLASHDLSFLSSSFFSSSLFSLEDQESASETEIGKNANEEERRGRGEKERSQVERGRESQLERDEKIERPSFIQEEDEMGKDRHLEDASYSREKEERYHNGRKKKKKEKTREKKRKKRDDEGKSSHSSSPLFCISLLPSSSSSSSSLHSFKPSDRLLSALYTPPDSSSSSSSFSLETFSRLLQEEEEKQLGELSVPWIRENADFLSFYNRRKRNKEEMKMKKKKDRGGHLHEEKEEDEEEGFPSVSLYLSSWREFIQKRKLFPNKREEEEEEKKKEDLLASKIFNEDELKRHVCTSYDRLYGIRFTSLLSSVSTPTLRHKGQRRRRSINSLASSSPEDEEEGKKEEEERLGIRNSCEDDDHISLYDGCSTLPIFYHSQSPSSSSSSSFSQPFARHRHLVHMTWNRGREGFTERELWSIDSFFSSHPHGALRLHVLLPFSPDGLPRGREEELLDQDDSSYQDSEEEEEEKTALEEEPEKEEGQRAVQEEEEEEERRRRVMIAGEGDPEEEEEERRRKKNRKRRRREEEEDERFLLWMKKERKENERIRSLHFSQLQMFWRRGYDLQYIQHLDFTSYASSSPLSRYFSSSSRTYSLTDHSLLFGWLTREKETAVLDVVSPLILYQEGGVFMSSHVLSLSSSTFSSSLDRFPSFFVCLNPSFEREVSREENTYFSRPCRIDYSFLYSMRERRHLFLYQVLEEIAKALDILTLNKISLQSKKVLGRSLYHRVLYGKGWISGGGIREGGIVNKDHSMTEKKKKNDDVKGMNKRNNIDQHKGRKEREKDEIQDEKKKKKVFSPSTPWYLLRFSTFPPYLVWSGKRRSSSFDPLSSSASSGLPAEGQTSLGEEDLLSAYRKSPSVVEEQEGKKEEEEKEGGGVRTLWLYGPFSFSPFQSKYLSGEVSFSSSSFSVKYQDQEENPFSSSSFHLSGEIAKRTPWIERLQKAIQATSDRQEGKIHMFYSLDLKDISIMSEDNEKEEEEEGKFSSLLSSSLFNQPKERTLSMLEILQKTFCSCYCGEKMLKFFSAISTSRREEEEDDDPIGGKENKRRKKKLSFFGFLSERFFRLFKAFLSYL</sequence>
<reference evidence="3 4" key="1">
    <citation type="journal article" date="2017" name="Int. J. Parasitol.">
        <title>The genome of the protozoan parasite Cystoisospora suis and a reverse vaccinology approach to identify vaccine candidates.</title>
        <authorList>
            <person name="Palmieri N."/>
            <person name="Shrestha A."/>
            <person name="Ruttkowski B."/>
            <person name="Beck T."/>
            <person name="Vogl C."/>
            <person name="Tomley F."/>
            <person name="Blake D.P."/>
            <person name="Joachim A."/>
        </authorList>
    </citation>
    <scope>NUCLEOTIDE SEQUENCE [LARGE SCALE GENOMIC DNA]</scope>
    <source>
        <strain evidence="3 4">Wien I</strain>
    </source>
</reference>
<feature type="compositionally biased region" description="Basic residues" evidence="1">
    <location>
        <begin position="679"/>
        <end position="689"/>
    </location>
</feature>
<dbReference type="GO" id="GO:0016740">
    <property type="term" value="F:transferase activity"/>
    <property type="evidence" value="ECO:0007669"/>
    <property type="project" value="UniProtKB-KW"/>
</dbReference>
<dbReference type="RefSeq" id="XP_067918476.1">
    <property type="nucleotide sequence ID" value="XM_068069548.1"/>
</dbReference>
<name>A0A2C6JHG2_9APIC</name>
<feature type="region of interest" description="Disordered" evidence="1">
    <location>
        <begin position="1"/>
        <end position="145"/>
    </location>
</feature>
<feature type="region of interest" description="Disordered" evidence="1">
    <location>
        <begin position="577"/>
        <end position="600"/>
    </location>
</feature>
<feature type="region of interest" description="Disordered" evidence="1">
    <location>
        <begin position="1188"/>
        <end position="1207"/>
    </location>
</feature>
<feature type="compositionally biased region" description="Basic and acidic residues" evidence="1">
    <location>
        <begin position="97"/>
        <end position="109"/>
    </location>
</feature>
<feature type="transmembrane region" description="Helical" evidence="2">
    <location>
        <begin position="225"/>
        <end position="248"/>
    </location>
</feature>
<feature type="compositionally biased region" description="Basic and acidic residues" evidence="1">
    <location>
        <begin position="1224"/>
        <end position="1235"/>
    </location>
</feature>
<feature type="compositionally biased region" description="Basic and acidic residues" evidence="1">
    <location>
        <begin position="121"/>
        <end position="145"/>
    </location>
</feature>
<evidence type="ECO:0000313" key="3">
    <source>
        <dbReference type="EMBL" id="PHJ16751.1"/>
    </source>
</evidence>
<feature type="compositionally biased region" description="Basic and acidic residues" evidence="1">
    <location>
        <begin position="399"/>
        <end position="431"/>
    </location>
</feature>
<feature type="compositionally biased region" description="Basic and acidic residues" evidence="1">
    <location>
        <begin position="703"/>
        <end position="712"/>
    </location>
</feature>
<feature type="compositionally biased region" description="Low complexity" evidence="1">
    <location>
        <begin position="285"/>
        <end position="297"/>
    </location>
</feature>
<keyword evidence="2" id="KW-0812">Transmembrane</keyword>
<feature type="region of interest" description="Disordered" evidence="1">
    <location>
        <begin position="678"/>
        <end position="712"/>
    </location>
</feature>
<organism evidence="3 4">
    <name type="scientific">Cystoisospora suis</name>
    <dbReference type="NCBI Taxonomy" id="483139"/>
    <lineage>
        <taxon>Eukaryota</taxon>
        <taxon>Sar</taxon>
        <taxon>Alveolata</taxon>
        <taxon>Apicomplexa</taxon>
        <taxon>Conoidasida</taxon>
        <taxon>Coccidia</taxon>
        <taxon>Eucoccidiorida</taxon>
        <taxon>Eimeriorina</taxon>
        <taxon>Sarcocystidae</taxon>
        <taxon>Cystoisospora</taxon>
    </lineage>
</organism>
<dbReference type="Proteomes" id="UP000221165">
    <property type="component" value="Unassembled WGS sequence"/>
</dbReference>
<evidence type="ECO:0000313" key="4">
    <source>
        <dbReference type="Proteomes" id="UP000221165"/>
    </source>
</evidence>
<feature type="compositionally biased region" description="Acidic residues" evidence="1">
    <location>
        <begin position="812"/>
        <end position="840"/>
    </location>
</feature>
<feature type="region of interest" description="Disordered" evidence="1">
    <location>
        <begin position="388"/>
        <end position="494"/>
    </location>
</feature>
<feature type="compositionally biased region" description="Basic and acidic residues" evidence="1">
    <location>
        <begin position="442"/>
        <end position="461"/>
    </location>
</feature>
<dbReference type="GeneID" id="94432759"/>
<gene>
    <name evidence="3" type="ORF">CSUI_009432</name>
</gene>
<feature type="region of interest" description="Disordered" evidence="1">
    <location>
        <begin position="807"/>
        <end position="884"/>
    </location>
</feature>
<evidence type="ECO:0000256" key="1">
    <source>
        <dbReference type="SAM" id="MobiDB-lite"/>
    </source>
</evidence>
<proteinExistence type="predicted"/>
<keyword evidence="3" id="KW-0808">Transferase</keyword>
<keyword evidence="2" id="KW-1133">Transmembrane helix</keyword>